<organism evidence="6 7">
    <name type="scientific">Pisum sativum</name>
    <name type="common">Garden pea</name>
    <name type="synonym">Lathyrus oleraceus</name>
    <dbReference type="NCBI Taxonomy" id="3888"/>
    <lineage>
        <taxon>Eukaryota</taxon>
        <taxon>Viridiplantae</taxon>
        <taxon>Streptophyta</taxon>
        <taxon>Embryophyta</taxon>
        <taxon>Tracheophyta</taxon>
        <taxon>Spermatophyta</taxon>
        <taxon>Magnoliopsida</taxon>
        <taxon>eudicotyledons</taxon>
        <taxon>Gunneridae</taxon>
        <taxon>Pentapetalae</taxon>
        <taxon>rosids</taxon>
        <taxon>fabids</taxon>
        <taxon>Fabales</taxon>
        <taxon>Fabaceae</taxon>
        <taxon>Papilionoideae</taxon>
        <taxon>50 kb inversion clade</taxon>
        <taxon>NPAAA clade</taxon>
        <taxon>Hologalegina</taxon>
        <taxon>IRL clade</taxon>
        <taxon>Fabeae</taxon>
        <taxon>Lathyrus</taxon>
    </lineage>
</organism>
<evidence type="ECO:0000256" key="5">
    <source>
        <dbReference type="ARBA" id="ARBA00023242"/>
    </source>
</evidence>
<comment type="caution">
    <text evidence="6">The sequence shown here is derived from an EMBL/GenBank/DDBJ whole genome shotgun (WGS) entry which is preliminary data.</text>
</comment>
<keyword evidence="3" id="KW-0863">Zinc-finger</keyword>
<evidence type="ECO:0000313" key="6">
    <source>
        <dbReference type="EMBL" id="KAI5389394.1"/>
    </source>
</evidence>
<dbReference type="EMBL" id="JAMSHJ010000007">
    <property type="protein sequence ID" value="KAI5389394.1"/>
    <property type="molecule type" value="Genomic_DNA"/>
</dbReference>
<dbReference type="GO" id="GO:0005634">
    <property type="term" value="C:nucleus"/>
    <property type="evidence" value="ECO:0007669"/>
    <property type="project" value="UniProtKB-SubCell"/>
</dbReference>
<name>A0A9D4ZZ63_PEA</name>
<dbReference type="PANTHER" id="PTHR46481">
    <property type="entry name" value="ZINC FINGER BED DOMAIN-CONTAINING PROTEIN 4"/>
    <property type="match status" value="1"/>
</dbReference>
<evidence type="ECO:0000256" key="2">
    <source>
        <dbReference type="ARBA" id="ARBA00022723"/>
    </source>
</evidence>
<dbReference type="GO" id="GO:0008270">
    <property type="term" value="F:zinc ion binding"/>
    <property type="evidence" value="ECO:0007669"/>
    <property type="project" value="UniProtKB-KW"/>
</dbReference>
<keyword evidence="7" id="KW-1185">Reference proteome</keyword>
<evidence type="ECO:0000313" key="7">
    <source>
        <dbReference type="Proteomes" id="UP001058974"/>
    </source>
</evidence>
<gene>
    <name evidence="6" type="ORF">KIW84_074878</name>
</gene>
<comment type="subcellular location">
    <subcellularLocation>
        <location evidence="1">Nucleus</location>
    </subcellularLocation>
</comment>
<dbReference type="Proteomes" id="UP001058974">
    <property type="component" value="Chromosome 7"/>
</dbReference>
<dbReference type="Gramene" id="Psat07G0487800-T1">
    <property type="protein sequence ID" value="KAI5389394.1"/>
    <property type="gene ID" value="KIW84_074878"/>
</dbReference>
<keyword evidence="5" id="KW-0539">Nucleus</keyword>
<dbReference type="AlphaFoldDB" id="A0A9D4ZZ63"/>
<keyword evidence="2" id="KW-0479">Metal-binding</keyword>
<evidence type="ECO:0000256" key="3">
    <source>
        <dbReference type="ARBA" id="ARBA00022771"/>
    </source>
</evidence>
<sequence>MRHLKEMCHVSKKLVAQQQKLNFPPTKSMIDEKLYGPLLMNSGAKYDHERQREATTHWIMMHERAFSIVEEYGFLFMMKCSNISYEKISWKTLKNDCIVVYEAERKKLKSTLRTVNKIYLTTNL</sequence>
<keyword evidence="4" id="KW-0862">Zinc</keyword>
<evidence type="ECO:0000256" key="1">
    <source>
        <dbReference type="ARBA" id="ARBA00004123"/>
    </source>
</evidence>
<dbReference type="PANTHER" id="PTHR46481:SF10">
    <property type="entry name" value="ZINC FINGER BED DOMAIN-CONTAINING PROTEIN 39"/>
    <property type="match status" value="1"/>
</dbReference>
<protein>
    <submittedName>
        <fullName evidence="6">Uncharacterized protein</fullName>
    </submittedName>
</protein>
<proteinExistence type="predicted"/>
<reference evidence="6 7" key="1">
    <citation type="journal article" date="2022" name="Nat. Genet.">
        <title>Improved pea reference genome and pan-genome highlight genomic features and evolutionary characteristics.</title>
        <authorList>
            <person name="Yang T."/>
            <person name="Liu R."/>
            <person name="Luo Y."/>
            <person name="Hu S."/>
            <person name="Wang D."/>
            <person name="Wang C."/>
            <person name="Pandey M.K."/>
            <person name="Ge S."/>
            <person name="Xu Q."/>
            <person name="Li N."/>
            <person name="Li G."/>
            <person name="Huang Y."/>
            <person name="Saxena R.K."/>
            <person name="Ji Y."/>
            <person name="Li M."/>
            <person name="Yan X."/>
            <person name="He Y."/>
            <person name="Liu Y."/>
            <person name="Wang X."/>
            <person name="Xiang C."/>
            <person name="Varshney R.K."/>
            <person name="Ding H."/>
            <person name="Gao S."/>
            <person name="Zong X."/>
        </authorList>
    </citation>
    <scope>NUCLEOTIDE SEQUENCE [LARGE SCALE GENOMIC DNA]</scope>
    <source>
        <strain evidence="6 7">cv. Zhongwan 6</strain>
    </source>
</reference>
<accession>A0A9D4ZZ63</accession>
<dbReference type="InterPro" id="IPR052035">
    <property type="entry name" value="ZnF_BED_domain_contain"/>
</dbReference>
<evidence type="ECO:0000256" key="4">
    <source>
        <dbReference type="ARBA" id="ARBA00022833"/>
    </source>
</evidence>